<evidence type="ECO:0000313" key="2">
    <source>
        <dbReference type="EMBL" id="GGW85711.1"/>
    </source>
</evidence>
<accession>A0A918JNC9</accession>
<protein>
    <submittedName>
        <fullName evidence="2">Dehydrogenase</fullName>
    </submittedName>
</protein>
<dbReference type="PANTHER" id="PTHR42923">
    <property type="entry name" value="PROTOPORPHYRINOGEN OXIDASE"/>
    <property type="match status" value="1"/>
</dbReference>
<dbReference type="Pfam" id="PF01593">
    <property type="entry name" value="Amino_oxidase"/>
    <property type="match status" value="1"/>
</dbReference>
<evidence type="ECO:0000259" key="1">
    <source>
        <dbReference type="Pfam" id="PF01593"/>
    </source>
</evidence>
<dbReference type="Proteomes" id="UP000631300">
    <property type="component" value="Unassembled WGS sequence"/>
</dbReference>
<dbReference type="AlphaFoldDB" id="A0A918JNC9"/>
<name>A0A918JNC9_9ALTE</name>
<dbReference type="Gene3D" id="3.50.50.60">
    <property type="entry name" value="FAD/NAD(P)-binding domain"/>
    <property type="match status" value="1"/>
</dbReference>
<dbReference type="PANTHER" id="PTHR42923:SF17">
    <property type="entry name" value="AMINE OXIDASE DOMAIN-CONTAINING PROTEIN"/>
    <property type="match status" value="1"/>
</dbReference>
<keyword evidence="3" id="KW-1185">Reference proteome</keyword>
<sequence>MTQRIAVIGTGIAGLTCAHLLHREHDIAVFEANDYIGGHTATKTVETKHQTLAIDTGFIVFNDWTYPNFIKLLDKLGVEYQASEMSFSVVSEAANLEYNGHDASSLFAQRRNLLRPRFWGFLYDIVRFNKACKKMLRDGRDTDAMTLGDCIDELNLGKDFEVYYILPMCAAIWSSTLAQTRAFPLTFFLRFFNNHGLLNITNRPQWYTVKGGSNQYVSPLIEPFKHAIHLSTPVRRVSKTENGWRVTPENGVEAEFDHVIFACHSDQALALLDAPTDAHRSILGAIPYVMNDVVLHTDTRILPKRRRAWASWNYRLRNEENNAQMPATVTYNMNILQRLDCEQTYCVTLNDTDNIAPDTIVGQYRYAHPQFSEASVAAQQRRDEICGQDNLHFCGAYWYNGFHEDGVRSAQDVAQRFGAYL</sequence>
<dbReference type="InterPro" id="IPR036188">
    <property type="entry name" value="FAD/NAD-bd_sf"/>
</dbReference>
<dbReference type="InterPro" id="IPR050464">
    <property type="entry name" value="Zeta_carotene_desat/Oxidored"/>
</dbReference>
<gene>
    <name evidence="2" type="ORF">GCM10007391_19130</name>
</gene>
<evidence type="ECO:0000313" key="3">
    <source>
        <dbReference type="Proteomes" id="UP000631300"/>
    </source>
</evidence>
<dbReference type="RefSeq" id="WP_189405870.1">
    <property type="nucleotide sequence ID" value="NZ_BMXP01000004.1"/>
</dbReference>
<dbReference type="InterPro" id="IPR002937">
    <property type="entry name" value="Amino_oxidase"/>
</dbReference>
<reference evidence="2" key="1">
    <citation type="journal article" date="2014" name="Int. J. Syst. Evol. Microbiol.">
        <title>Complete genome sequence of Corynebacterium casei LMG S-19264T (=DSM 44701T), isolated from a smear-ripened cheese.</title>
        <authorList>
            <consortium name="US DOE Joint Genome Institute (JGI-PGF)"/>
            <person name="Walter F."/>
            <person name="Albersmeier A."/>
            <person name="Kalinowski J."/>
            <person name="Ruckert C."/>
        </authorList>
    </citation>
    <scope>NUCLEOTIDE SEQUENCE</scope>
    <source>
        <strain evidence="2">KCTC 22164</strain>
    </source>
</reference>
<dbReference type="SUPFAM" id="SSF51905">
    <property type="entry name" value="FAD/NAD(P)-binding domain"/>
    <property type="match status" value="1"/>
</dbReference>
<dbReference type="GO" id="GO:0016491">
    <property type="term" value="F:oxidoreductase activity"/>
    <property type="evidence" value="ECO:0007669"/>
    <property type="project" value="InterPro"/>
</dbReference>
<comment type="caution">
    <text evidence="2">The sequence shown here is derived from an EMBL/GenBank/DDBJ whole genome shotgun (WGS) entry which is preliminary data.</text>
</comment>
<dbReference type="EMBL" id="BMXP01000004">
    <property type="protein sequence ID" value="GGW85711.1"/>
    <property type="molecule type" value="Genomic_DNA"/>
</dbReference>
<organism evidence="2 3">
    <name type="scientific">Alteromonas halophila</name>
    <dbReference type="NCBI Taxonomy" id="516698"/>
    <lineage>
        <taxon>Bacteria</taxon>
        <taxon>Pseudomonadati</taxon>
        <taxon>Pseudomonadota</taxon>
        <taxon>Gammaproteobacteria</taxon>
        <taxon>Alteromonadales</taxon>
        <taxon>Alteromonadaceae</taxon>
        <taxon>Alteromonas/Salinimonas group</taxon>
        <taxon>Alteromonas</taxon>
    </lineage>
</organism>
<reference evidence="2" key="2">
    <citation type="submission" date="2020-09" db="EMBL/GenBank/DDBJ databases">
        <authorList>
            <person name="Sun Q."/>
            <person name="Kim S."/>
        </authorList>
    </citation>
    <scope>NUCLEOTIDE SEQUENCE</scope>
    <source>
        <strain evidence="2">KCTC 22164</strain>
    </source>
</reference>
<feature type="domain" description="Amine oxidase" evidence="1">
    <location>
        <begin position="12"/>
        <end position="304"/>
    </location>
</feature>
<proteinExistence type="predicted"/>